<dbReference type="FunFam" id="3.90.950.10:FF:000001">
    <property type="entry name" value="dITP/XTP pyrophosphatase"/>
    <property type="match status" value="1"/>
</dbReference>
<evidence type="ECO:0000256" key="4">
    <source>
        <dbReference type="ARBA" id="ARBA00022741"/>
    </source>
</evidence>
<evidence type="ECO:0000256" key="7">
    <source>
        <dbReference type="ARBA" id="ARBA00023080"/>
    </source>
</evidence>
<dbReference type="Gene3D" id="3.90.950.10">
    <property type="match status" value="1"/>
</dbReference>
<dbReference type="PANTHER" id="PTHR11067">
    <property type="entry name" value="INOSINE TRIPHOSPHATE PYROPHOSPHATASE/HAM1 PROTEIN"/>
    <property type="match status" value="1"/>
</dbReference>
<protein>
    <recommendedName>
        <fullName evidence="10">dITP/XTP pyrophosphatase</fullName>
        <ecNumber evidence="10">3.6.1.66</ecNumber>
    </recommendedName>
    <alternativeName>
        <fullName evidence="10">Non-canonical purine NTP pyrophosphatase</fullName>
    </alternativeName>
    <alternativeName>
        <fullName evidence="10">Non-standard purine NTP pyrophosphatase</fullName>
    </alternativeName>
    <alternativeName>
        <fullName evidence="10">Nucleoside-triphosphate diphosphatase</fullName>
    </alternativeName>
    <alternativeName>
        <fullName evidence="10">Nucleoside-triphosphate pyrophosphatase</fullName>
        <shortName evidence="10">NTPase</shortName>
    </alternativeName>
</protein>
<evidence type="ECO:0000256" key="9">
    <source>
        <dbReference type="ARBA" id="ARBA00052017"/>
    </source>
</evidence>
<dbReference type="SUPFAM" id="SSF52972">
    <property type="entry name" value="ITPase-like"/>
    <property type="match status" value="1"/>
</dbReference>
<evidence type="ECO:0000313" key="12">
    <source>
        <dbReference type="EMBL" id="TDG74326.1"/>
    </source>
</evidence>
<keyword evidence="7 10" id="KW-0546">Nucleotide metabolism</keyword>
<dbReference type="GO" id="GO:0009146">
    <property type="term" value="P:purine nucleoside triphosphate catabolic process"/>
    <property type="evidence" value="ECO:0007669"/>
    <property type="project" value="UniProtKB-UniRule"/>
</dbReference>
<comment type="function">
    <text evidence="10">Pyrophosphatase that catalyzes the hydrolysis of nucleoside triphosphates to their monophosphate derivatives, with a high preference for the non-canonical purine nucleotides XTP (xanthosine triphosphate), dITP (deoxyinosine triphosphate) and ITP. Seems to function as a house-cleaning enzyme that removes non-canonical purine nucleotides from the nucleotide pool, thus preventing their incorporation into DNA/RNA and avoiding chromosomal lesions.</text>
</comment>
<feature type="binding site" evidence="10">
    <location>
        <begin position="182"/>
        <end position="183"/>
    </location>
    <ligand>
        <name>substrate</name>
    </ligand>
</feature>
<dbReference type="InterPro" id="IPR029001">
    <property type="entry name" value="ITPase-like_fam"/>
</dbReference>
<evidence type="ECO:0000256" key="3">
    <source>
        <dbReference type="ARBA" id="ARBA00022723"/>
    </source>
</evidence>
<keyword evidence="13" id="KW-1185">Reference proteome</keyword>
<dbReference type="GO" id="GO:0036220">
    <property type="term" value="F:ITP diphosphatase activity"/>
    <property type="evidence" value="ECO:0007669"/>
    <property type="project" value="UniProtKB-UniRule"/>
</dbReference>
<dbReference type="STRING" id="1122149.FD44_GL001975"/>
<keyword evidence="4 10" id="KW-0547">Nucleotide-binding</keyword>
<feature type="binding site" evidence="10">
    <location>
        <begin position="10"/>
        <end position="15"/>
    </location>
    <ligand>
        <name>substrate</name>
    </ligand>
</feature>
<dbReference type="GO" id="GO:0017111">
    <property type="term" value="F:ribonucleoside triphosphate phosphatase activity"/>
    <property type="evidence" value="ECO:0007669"/>
    <property type="project" value="InterPro"/>
</dbReference>
<comment type="caution">
    <text evidence="10">Lacks conserved residue(s) required for the propagation of feature annotation.</text>
</comment>
<dbReference type="Pfam" id="PF01725">
    <property type="entry name" value="Ham1p_like"/>
    <property type="match status" value="1"/>
</dbReference>
<dbReference type="CDD" id="cd00515">
    <property type="entry name" value="HAM1"/>
    <property type="match status" value="1"/>
</dbReference>
<dbReference type="Proteomes" id="UP000294854">
    <property type="component" value="Unassembled WGS sequence"/>
</dbReference>
<keyword evidence="5 10" id="KW-0378">Hydrolase</keyword>
<comment type="subunit">
    <text evidence="2 10">Homodimer.</text>
</comment>
<accession>A0A4R5NIB5</accession>
<comment type="catalytic activity">
    <reaction evidence="8 10">
        <text>dITP + H2O = dIMP + diphosphate + H(+)</text>
        <dbReference type="Rhea" id="RHEA:28342"/>
        <dbReference type="ChEBI" id="CHEBI:15377"/>
        <dbReference type="ChEBI" id="CHEBI:15378"/>
        <dbReference type="ChEBI" id="CHEBI:33019"/>
        <dbReference type="ChEBI" id="CHEBI:61194"/>
        <dbReference type="ChEBI" id="CHEBI:61382"/>
        <dbReference type="EC" id="3.6.1.66"/>
    </reaction>
</comment>
<feature type="binding site" evidence="10">
    <location>
        <begin position="154"/>
        <end position="157"/>
    </location>
    <ligand>
        <name>substrate</name>
    </ligand>
</feature>
<dbReference type="NCBIfam" id="NF011397">
    <property type="entry name" value="PRK14822.1"/>
    <property type="match status" value="1"/>
</dbReference>
<dbReference type="EC" id="3.6.1.66" evidence="10"/>
<dbReference type="GO" id="GO:0005829">
    <property type="term" value="C:cytosol"/>
    <property type="evidence" value="ECO:0007669"/>
    <property type="project" value="TreeGrafter"/>
</dbReference>
<dbReference type="GO" id="GO:0009117">
    <property type="term" value="P:nucleotide metabolic process"/>
    <property type="evidence" value="ECO:0007669"/>
    <property type="project" value="UniProtKB-KW"/>
</dbReference>
<dbReference type="EMBL" id="PUFO01000079">
    <property type="protein sequence ID" value="TDG74326.1"/>
    <property type="molecule type" value="Genomic_DNA"/>
</dbReference>
<evidence type="ECO:0000256" key="5">
    <source>
        <dbReference type="ARBA" id="ARBA00022801"/>
    </source>
</evidence>
<dbReference type="GO" id="GO:0036222">
    <property type="term" value="F:XTP diphosphatase activity"/>
    <property type="evidence" value="ECO:0007669"/>
    <property type="project" value="UniProtKB-UniRule"/>
</dbReference>
<comment type="cofactor">
    <cofactor evidence="10">
        <name>Mg(2+)</name>
        <dbReference type="ChEBI" id="CHEBI:18420"/>
    </cofactor>
    <text evidence="10">Binds 1 Mg(2+) ion per subunit.</text>
</comment>
<evidence type="ECO:0000256" key="8">
    <source>
        <dbReference type="ARBA" id="ARBA00051875"/>
    </source>
</evidence>
<name>A0A4R5NIB5_9LACO</name>
<dbReference type="GO" id="GO:0035870">
    <property type="term" value="F:dITP diphosphatase activity"/>
    <property type="evidence" value="ECO:0007669"/>
    <property type="project" value="UniProtKB-UniRule"/>
</dbReference>
<evidence type="ECO:0000256" key="6">
    <source>
        <dbReference type="ARBA" id="ARBA00022842"/>
    </source>
</evidence>
<organism evidence="12 13">
    <name type="scientific">Secundilactobacillus malefermentans</name>
    <dbReference type="NCBI Taxonomy" id="176292"/>
    <lineage>
        <taxon>Bacteria</taxon>
        <taxon>Bacillati</taxon>
        <taxon>Bacillota</taxon>
        <taxon>Bacilli</taxon>
        <taxon>Lactobacillales</taxon>
        <taxon>Lactobacillaceae</taxon>
        <taxon>Secundilactobacillus</taxon>
    </lineage>
</organism>
<dbReference type="GO" id="GO:0046872">
    <property type="term" value="F:metal ion binding"/>
    <property type="evidence" value="ECO:0007669"/>
    <property type="project" value="UniProtKB-KW"/>
</dbReference>
<evidence type="ECO:0000256" key="2">
    <source>
        <dbReference type="ARBA" id="ARBA00011738"/>
    </source>
</evidence>
<proteinExistence type="inferred from homology"/>
<comment type="catalytic activity">
    <reaction evidence="10">
        <text>ITP + H2O = IMP + diphosphate + H(+)</text>
        <dbReference type="Rhea" id="RHEA:29399"/>
        <dbReference type="ChEBI" id="CHEBI:15377"/>
        <dbReference type="ChEBI" id="CHEBI:15378"/>
        <dbReference type="ChEBI" id="CHEBI:33019"/>
        <dbReference type="ChEBI" id="CHEBI:58053"/>
        <dbReference type="ChEBI" id="CHEBI:61402"/>
        <dbReference type="EC" id="3.6.1.66"/>
    </reaction>
</comment>
<feature type="binding site" evidence="10">
    <location>
        <position position="177"/>
    </location>
    <ligand>
        <name>substrate</name>
    </ligand>
</feature>
<evidence type="ECO:0000256" key="1">
    <source>
        <dbReference type="ARBA" id="ARBA00008023"/>
    </source>
</evidence>
<dbReference type="InterPro" id="IPR002637">
    <property type="entry name" value="RdgB/HAM1"/>
</dbReference>
<evidence type="ECO:0000256" key="11">
    <source>
        <dbReference type="RuleBase" id="RU003781"/>
    </source>
</evidence>
<sequence length="201" mass="22362">MKNDKLVIATKNKGKTAEFKKIFKPRGIDVLTLADVKELPEINETGSTFLENAMIKAEIVSKHTNLPVLADDSGLIVDALDGAPGVHSARYAGDHDDIANNQKLLRNLDGIPMEKRTARFHTTLVLMRPDGSKLVSNGEIAGIILKEPQGNNGFGYDPLFYVSEKKKTLAQMSQTEKNEISHRGRATVDLMTKFDSWWRQK</sequence>
<gene>
    <name evidence="12" type="ORF">C5L31_000893</name>
</gene>
<feature type="active site" description="Proton acceptor" evidence="10">
    <location>
        <position position="72"/>
    </location>
</feature>
<dbReference type="HAMAP" id="MF_01405">
    <property type="entry name" value="Non_canon_purine_NTPase"/>
    <property type="match status" value="1"/>
</dbReference>
<dbReference type="PANTHER" id="PTHR11067:SF9">
    <property type="entry name" value="INOSINE TRIPHOSPHATE PYROPHOSPHATASE"/>
    <property type="match status" value="1"/>
</dbReference>
<comment type="caution">
    <text evidence="12">The sequence shown here is derived from an EMBL/GenBank/DDBJ whole genome shotgun (WGS) entry which is preliminary data.</text>
</comment>
<dbReference type="OrthoDB" id="9807456at2"/>
<keyword evidence="3 10" id="KW-0479">Metal-binding</keyword>
<feature type="binding site" evidence="10">
    <location>
        <position position="72"/>
    </location>
    <ligand>
        <name>Mg(2+)</name>
        <dbReference type="ChEBI" id="CHEBI:18420"/>
    </ligand>
</feature>
<evidence type="ECO:0000256" key="10">
    <source>
        <dbReference type="HAMAP-Rule" id="MF_01405"/>
    </source>
</evidence>
<dbReference type="NCBIfam" id="TIGR00042">
    <property type="entry name" value="RdgB/HAM1 family non-canonical purine NTP pyrophosphatase"/>
    <property type="match status" value="1"/>
</dbReference>
<dbReference type="InterPro" id="IPR020922">
    <property type="entry name" value="dITP/XTP_pyrophosphatase"/>
</dbReference>
<dbReference type="RefSeq" id="WP_010620716.1">
    <property type="nucleotide sequence ID" value="NZ_PUFO01000079.1"/>
</dbReference>
<keyword evidence="6 10" id="KW-0460">Magnesium</keyword>
<dbReference type="AlphaFoldDB" id="A0A4R5NIB5"/>
<comment type="catalytic activity">
    <reaction evidence="9 10">
        <text>XTP + H2O = XMP + diphosphate + H(+)</text>
        <dbReference type="Rhea" id="RHEA:28610"/>
        <dbReference type="ChEBI" id="CHEBI:15377"/>
        <dbReference type="ChEBI" id="CHEBI:15378"/>
        <dbReference type="ChEBI" id="CHEBI:33019"/>
        <dbReference type="ChEBI" id="CHEBI:57464"/>
        <dbReference type="ChEBI" id="CHEBI:61314"/>
        <dbReference type="EC" id="3.6.1.66"/>
    </reaction>
</comment>
<comment type="similarity">
    <text evidence="1 10 11">Belongs to the HAM1 NTPase family.</text>
</comment>
<dbReference type="GO" id="GO:0000166">
    <property type="term" value="F:nucleotide binding"/>
    <property type="evidence" value="ECO:0007669"/>
    <property type="project" value="UniProtKB-KW"/>
</dbReference>
<feature type="binding site" evidence="10">
    <location>
        <position position="73"/>
    </location>
    <ligand>
        <name>substrate</name>
    </ligand>
</feature>
<evidence type="ECO:0000313" key="13">
    <source>
        <dbReference type="Proteomes" id="UP000294854"/>
    </source>
</evidence>
<reference evidence="12 13" key="1">
    <citation type="journal article" date="2019" name="Appl. Microbiol. Biotechnol.">
        <title>Uncovering carbohydrate metabolism through a genotype-phenotype association study of 56 lactic acid bacteria genomes.</title>
        <authorList>
            <person name="Buron-Moles G."/>
            <person name="Chailyan A."/>
            <person name="Dolejs I."/>
            <person name="Forster J."/>
            <person name="Miks M.H."/>
        </authorList>
    </citation>
    <scope>NUCLEOTIDE SEQUENCE [LARGE SCALE GENOMIC DNA]</scope>
    <source>
        <strain evidence="12 13">ATCC 49373</strain>
    </source>
</reference>